<feature type="compositionally biased region" description="Polar residues" evidence="1">
    <location>
        <begin position="59"/>
        <end position="72"/>
    </location>
</feature>
<reference evidence="2" key="1">
    <citation type="submission" date="2017-09" db="EMBL/GenBank/DDBJ databases">
        <title>Polyketide synthases of a Diaporthe helianthi virulent isolate.</title>
        <authorList>
            <person name="Baroncelli R."/>
        </authorList>
    </citation>
    <scope>NUCLEOTIDE SEQUENCE [LARGE SCALE GENOMIC DNA]</scope>
    <source>
        <strain evidence="2">7/96</strain>
    </source>
</reference>
<name>A0A2P5IC39_DIAHE</name>
<dbReference type="OrthoDB" id="5407351at2759"/>
<dbReference type="Proteomes" id="UP000094444">
    <property type="component" value="Unassembled WGS sequence"/>
</dbReference>
<proteinExistence type="predicted"/>
<gene>
    <name evidence="2" type="ORF">DHEL01_v201546</name>
</gene>
<evidence type="ECO:0000256" key="1">
    <source>
        <dbReference type="SAM" id="MobiDB-lite"/>
    </source>
</evidence>
<evidence type="ECO:0000313" key="3">
    <source>
        <dbReference type="Proteomes" id="UP000094444"/>
    </source>
</evidence>
<dbReference type="InParanoid" id="A0A2P5IC39"/>
<sequence length="456" mass="49329">MSDNLCGPSVPTKGLLGHLDRDRTLQQDRVAGSPASAAGSFRSNTQGAPNTAAGDASFANFTGASPQPNPQASADPRAVVKPRGNPNHNPFLWRQYQHRYRGHVDKPLEGREQIDLENHVNPPIPARRGGIDHQRPSAALQPANTSWVHDFKRAQEETSLSPEMGALRLNPMHALPATTPYGQPGLAAPRSYHFPIGQPMTQGNVATPYAPSHMMPAHAPPGFFPGFAQGGQQLIGDQPAQEDQVAPHGYSAPGTAQAGANGLPFSHYPQNLALAANTEEALGAAFAAYDQDFEQEMDQWVAAHGPEDREDHEAVMTEHADKLDAKRRDDDPAVLSQLDPNNRFMQKKREDFELQSYAARILDTMVSSDNEKFRGSSFTDLMRRIVNREVVVEGDDLIDVATGNPTDLTPRDLKPVIQVPGIPPTFIPPSDAELRSKKEAESKGKGPAAAENSGTA</sequence>
<dbReference type="AlphaFoldDB" id="A0A2P5IC39"/>
<protein>
    <submittedName>
        <fullName evidence="2">Peroxin 20</fullName>
    </submittedName>
</protein>
<accession>A0A2P5IC39</accession>
<organism evidence="2 3">
    <name type="scientific">Diaporthe helianthi</name>
    <dbReference type="NCBI Taxonomy" id="158607"/>
    <lineage>
        <taxon>Eukaryota</taxon>
        <taxon>Fungi</taxon>
        <taxon>Dikarya</taxon>
        <taxon>Ascomycota</taxon>
        <taxon>Pezizomycotina</taxon>
        <taxon>Sordariomycetes</taxon>
        <taxon>Sordariomycetidae</taxon>
        <taxon>Diaporthales</taxon>
        <taxon>Diaporthaceae</taxon>
        <taxon>Diaporthe</taxon>
    </lineage>
</organism>
<dbReference type="EMBL" id="MAVT02000072">
    <property type="protein sequence ID" value="POS80063.1"/>
    <property type="molecule type" value="Genomic_DNA"/>
</dbReference>
<dbReference type="STRING" id="158607.A0A2P5IC39"/>
<feature type="compositionally biased region" description="Basic and acidic residues" evidence="1">
    <location>
        <begin position="432"/>
        <end position="444"/>
    </location>
</feature>
<feature type="region of interest" description="Disordered" evidence="1">
    <location>
        <begin position="1"/>
        <end position="94"/>
    </location>
</feature>
<comment type="caution">
    <text evidence="2">The sequence shown here is derived from an EMBL/GenBank/DDBJ whole genome shotgun (WGS) entry which is preliminary data.</text>
</comment>
<feature type="region of interest" description="Disordered" evidence="1">
    <location>
        <begin position="419"/>
        <end position="456"/>
    </location>
</feature>
<keyword evidence="3" id="KW-1185">Reference proteome</keyword>
<evidence type="ECO:0000313" key="2">
    <source>
        <dbReference type="EMBL" id="POS80063.1"/>
    </source>
</evidence>